<evidence type="ECO:0000313" key="3">
    <source>
        <dbReference type="Proteomes" id="UP000051672"/>
    </source>
</evidence>
<gene>
    <name evidence="2" type="ORF">FC34_GL000897</name>
</gene>
<feature type="transmembrane region" description="Helical" evidence="1">
    <location>
        <begin position="24"/>
        <end position="43"/>
    </location>
</feature>
<accession>A0A0R2AWU1</accession>
<keyword evidence="1" id="KW-0472">Membrane</keyword>
<evidence type="ECO:0000313" key="2">
    <source>
        <dbReference type="EMBL" id="KRM71918.1"/>
    </source>
</evidence>
<dbReference type="Pfam" id="PF05656">
    <property type="entry name" value="DUF805"/>
    <property type="match status" value="1"/>
</dbReference>
<dbReference type="PANTHER" id="PTHR34980:SF2">
    <property type="entry name" value="INNER MEMBRANE PROTEIN YHAH-RELATED"/>
    <property type="match status" value="1"/>
</dbReference>
<comment type="caution">
    <text evidence="2">The sequence shown here is derived from an EMBL/GenBank/DDBJ whole genome shotgun (WGS) entry which is preliminary data.</text>
</comment>
<dbReference type="RefSeq" id="WP_057894195.1">
    <property type="nucleotide sequence ID" value="NZ_AYZQ01000002.1"/>
</dbReference>
<feature type="transmembrane region" description="Helical" evidence="1">
    <location>
        <begin position="55"/>
        <end position="72"/>
    </location>
</feature>
<dbReference type="STRING" id="1423727.FC34_GL000897"/>
<feature type="transmembrane region" description="Helical" evidence="1">
    <location>
        <begin position="92"/>
        <end position="111"/>
    </location>
</feature>
<protein>
    <recommendedName>
        <fullName evidence="4">DUF805 domain-containing protein</fullName>
    </recommendedName>
</protein>
<keyword evidence="1" id="KW-1133">Transmembrane helix</keyword>
<dbReference type="Proteomes" id="UP000051672">
    <property type="component" value="Unassembled WGS sequence"/>
</dbReference>
<name>A0A0R2AWU1_9LACO</name>
<dbReference type="PANTHER" id="PTHR34980">
    <property type="entry name" value="INNER MEMBRANE PROTEIN-RELATED-RELATED"/>
    <property type="match status" value="1"/>
</dbReference>
<proteinExistence type="predicted"/>
<evidence type="ECO:0008006" key="4">
    <source>
        <dbReference type="Google" id="ProtNLM"/>
    </source>
</evidence>
<dbReference type="InterPro" id="IPR008523">
    <property type="entry name" value="DUF805"/>
</dbReference>
<keyword evidence="1" id="KW-0812">Transmembrane</keyword>
<dbReference type="GO" id="GO:0005886">
    <property type="term" value="C:plasma membrane"/>
    <property type="evidence" value="ECO:0007669"/>
    <property type="project" value="TreeGrafter"/>
</dbReference>
<dbReference type="AlphaFoldDB" id="A0A0R2AWU1"/>
<dbReference type="PATRIC" id="fig|1423727.3.peg.903"/>
<keyword evidence="3" id="KW-1185">Reference proteome</keyword>
<reference evidence="2 3" key="1">
    <citation type="journal article" date="2015" name="Genome Announc.">
        <title>Expanding the biotechnology potential of lactobacilli through comparative genomics of 213 strains and associated genera.</title>
        <authorList>
            <person name="Sun Z."/>
            <person name="Harris H.M."/>
            <person name="McCann A."/>
            <person name="Guo C."/>
            <person name="Argimon S."/>
            <person name="Zhang W."/>
            <person name="Yang X."/>
            <person name="Jeffery I.B."/>
            <person name="Cooney J.C."/>
            <person name="Kagawa T.F."/>
            <person name="Liu W."/>
            <person name="Song Y."/>
            <person name="Salvetti E."/>
            <person name="Wrobel A."/>
            <person name="Rasinkangas P."/>
            <person name="Parkhill J."/>
            <person name="Rea M.C."/>
            <person name="O'Sullivan O."/>
            <person name="Ritari J."/>
            <person name="Douillard F.P."/>
            <person name="Paul Ross R."/>
            <person name="Yang R."/>
            <person name="Briner A.E."/>
            <person name="Felis G.E."/>
            <person name="de Vos W.M."/>
            <person name="Barrangou R."/>
            <person name="Klaenhammer T.R."/>
            <person name="Caufield P.W."/>
            <person name="Cui Y."/>
            <person name="Zhang H."/>
            <person name="O'Toole P.W."/>
        </authorList>
    </citation>
    <scope>NUCLEOTIDE SEQUENCE [LARGE SCALE GENOMIC DNA]</scope>
    <source>
        <strain evidence="2 3">DSM 23927</strain>
    </source>
</reference>
<dbReference type="EMBL" id="AYZQ01000002">
    <property type="protein sequence ID" value="KRM71918.1"/>
    <property type="molecule type" value="Genomic_DNA"/>
</dbReference>
<dbReference type="OrthoDB" id="2285053at2"/>
<organism evidence="2 3">
    <name type="scientific">Lacticaseibacillus brantae DSM 23927</name>
    <dbReference type="NCBI Taxonomy" id="1423727"/>
    <lineage>
        <taxon>Bacteria</taxon>
        <taxon>Bacillati</taxon>
        <taxon>Bacillota</taxon>
        <taxon>Bacilli</taxon>
        <taxon>Lactobacillales</taxon>
        <taxon>Lactobacillaceae</taxon>
        <taxon>Lacticaseibacillus</taxon>
    </lineage>
</organism>
<sequence>MQEYREFWSKMFVWNASATQRQFWLPYFINILIFILIGFVTGIDFDPSKLNSVQALVGHNLWASLISFAFWLANLTVRARRLHDADHSNWWILLYLLPIIGWIWFFILLISPSTQSTRWPRNQTQA</sequence>
<evidence type="ECO:0000256" key="1">
    <source>
        <dbReference type="SAM" id="Phobius"/>
    </source>
</evidence>